<keyword evidence="4" id="KW-0677">Repeat</keyword>
<keyword evidence="10" id="KW-1185">Reference proteome</keyword>
<keyword evidence="6" id="KW-0496">Mitochondrion</keyword>
<sequence>MPATHHKVDVIAISGLGGHAFGSFKERDSEYMWLRDSLPNDIVDDDDGLPVARILIYGYESTIPNSDNLQGIEDLALIFRRRLVSLVNTPTAKPMILVAHSLGGLIVKQTLLLISKSPTVEDHKLSEAIRGLVFFGVPQAGMDVEALLPIANDGPNSSLIESINSGSKALENQRQEFHEYLETRDLEIFCFYETLLSPTPVQNENGKWTMDGKKKYLVTKRSAIDCHRGRETSTHACPIPSTHSGMVKFSPHDHNYDVVRERLVPLARKAAMHKAILEMTELQTTSLAPNEARLSTDEQQSLIELLEFDQIDTRIRSVKTPVGLTCHWILQTVQYKSWRDATMLVQHHGFWWIRGKPGAGKSVMMKYLFENSKATIIGAKVISFFFNARGSILERTTLGLYPGIIRTSL</sequence>
<dbReference type="Proteomes" id="UP000766486">
    <property type="component" value="Unassembled WGS sequence"/>
</dbReference>
<dbReference type="EMBL" id="CABFNS010000963">
    <property type="protein sequence ID" value="VUC37376.1"/>
    <property type="molecule type" value="Genomic_DNA"/>
</dbReference>
<dbReference type="PANTHER" id="PTHR48182:SF2">
    <property type="entry name" value="PROTEIN SERAC1"/>
    <property type="match status" value="1"/>
</dbReference>
<dbReference type="InterPro" id="IPR052374">
    <property type="entry name" value="SERAC1"/>
</dbReference>
<keyword evidence="7" id="KW-0472">Membrane</keyword>
<dbReference type="PANTHER" id="PTHR48182">
    <property type="entry name" value="PROTEIN SERAC1"/>
    <property type="match status" value="1"/>
</dbReference>
<dbReference type="Gene3D" id="3.40.50.1820">
    <property type="entry name" value="alpha/beta hydrolase"/>
    <property type="match status" value="1"/>
</dbReference>
<protein>
    <recommendedName>
        <fullName evidence="8">Nephrocystin 3-like N-terminal domain-containing protein</fullName>
    </recommendedName>
</protein>
<evidence type="ECO:0000256" key="4">
    <source>
        <dbReference type="ARBA" id="ARBA00022737"/>
    </source>
</evidence>
<comment type="caution">
    <text evidence="9">The sequence shown here is derived from an EMBL/GenBank/DDBJ whole genome shotgun (WGS) entry which is preliminary data.</text>
</comment>
<reference evidence="9 10" key="1">
    <citation type="submission" date="2019-06" db="EMBL/GenBank/DDBJ databases">
        <authorList>
            <person name="Broberg M."/>
        </authorList>
    </citation>
    <scope>NUCLEOTIDE SEQUENCE [LARGE SCALE GENOMIC DNA]</scope>
</reference>
<keyword evidence="5" id="KW-0256">Endoplasmic reticulum</keyword>
<organism evidence="9 10">
    <name type="scientific">Bionectria ochroleuca</name>
    <name type="common">Gliocladium roseum</name>
    <dbReference type="NCBI Taxonomy" id="29856"/>
    <lineage>
        <taxon>Eukaryota</taxon>
        <taxon>Fungi</taxon>
        <taxon>Dikarya</taxon>
        <taxon>Ascomycota</taxon>
        <taxon>Pezizomycotina</taxon>
        <taxon>Sordariomycetes</taxon>
        <taxon>Hypocreomycetidae</taxon>
        <taxon>Hypocreales</taxon>
        <taxon>Bionectriaceae</taxon>
        <taxon>Clonostachys</taxon>
    </lineage>
</organism>
<proteinExistence type="predicted"/>
<name>A0ABY6V0V5_BIOOC</name>
<accession>A0ABY6V0V5</accession>
<feature type="domain" description="Nephrocystin 3-like N-terminal" evidence="8">
    <location>
        <begin position="325"/>
        <end position="390"/>
    </location>
</feature>
<evidence type="ECO:0000259" key="8">
    <source>
        <dbReference type="Pfam" id="PF24883"/>
    </source>
</evidence>
<gene>
    <name evidence="9" type="ORF">CLO192961_LOCUS469988</name>
</gene>
<comment type="subcellular location">
    <subcellularLocation>
        <location evidence="2">Endoplasmic reticulum</location>
    </subcellularLocation>
    <subcellularLocation>
        <location evidence="3">Membrane</location>
    </subcellularLocation>
    <subcellularLocation>
        <location evidence="1">Mitochondrion</location>
    </subcellularLocation>
</comment>
<evidence type="ECO:0000256" key="6">
    <source>
        <dbReference type="ARBA" id="ARBA00023128"/>
    </source>
</evidence>
<dbReference type="InterPro" id="IPR029058">
    <property type="entry name" value="AB_hydrolase_fold"/>
</dbReference>
<evidence type="ECO:0000313" key="9">
    <source>
        <dbReference type="EMBL" id="VUC37376.1"/>
    </source>
</evidence>
<dbReference type="SUPFAM" id="SSF53474">
    <property type="entry name" value="alpha/beta-Hydrolases"/>
    <property type="match status" value="1"/>
</dbReference>
<evidence type="ECO:0000256" key="7">
    <source>
        <dbReference type="ARBA" id="ARBA00023136"/>
    </source>
</evidence>
<evidence type="ECO:0000256" key="1">
    <source>
        <dbReference type="ARBA" id="ARBA00004173"/>
    </source>
</evidence>
<evidence type="ECO:0000256" key="3">
    <source>
        <dbReference type="ARBA" id="ARBA00004370"/>
    </source>
</evidence>
<dbReference type="Pfam" id="PF24883">
    <property type="entry name" value="NPHP3_N"/>
    <property type="match status" value="1"/>
</dbReference>
<evidence type="ECO:0000313" key="10">
    <source>
        <dbReference type="Proteomes" id="UP000766486"/>
    </source>
</evidence>
<evidence type="ECO:0000256" key="2">
    <source>
        <dbReference type="ARBA" id="ARBA00004240"/>
    </source>
</evidence>
<dbReference type="InterPro" id="IPR056884">
    <property type="entry name" value="NPHP3-like_N"/>
</dbReference>
<evidence type="ECO:0000256" key="5">
    <source>
        <dbReference type="ARBA" id="ARBA00022824"/>
    </source>
</evidence>